<feature type="signal peptide" evidence="1">
    <location>
        <begin position="1"/>
        <end position="16"/>
    </location>
</feature>
<protein>
    <submittedName>
        <fullName evidence="3">Uncharacterized protein</fullName>
    </submittedName>
</protein>
<organism evidence="3 5">
    <name type="scientific">Trichinella pseudospiralis</name>
    <name type="common">Parasitic roundworm</name>
    <dbReference type="NCBI Taxonomy" id="6337"/>
    <lineage>
        <taxon>Eukaryota</taxon>
        <taxon>Metazoa</taxon>
        <taxon>Ecdysozoa</taxon>
        <taxon>Nematoda</taxon>
        <taxon>Enoplea</taxon>
        <taxon>Dorylaimia</taxon>
        <taxon>Trichinellida</taxon>
        <taxon>Trichinellidae</taxon>
        <taxon>Trichinella</taxon>
    </lineage>
</organism>
<comment type="caution">
    <text evidence="3">The sequence shown here is derived from an EMBL/GenBank/DDBJ whole genome shotgun (WGS) entry which is preliminary data.</text>
</comment>
<sequence>MWLIITIMLQKVPVLGMTRVGKCIIIFNNGFMTTEPILILLITNRSEVIFSIISNSNSSSGSSSGICKCFKNTRPSYWLTKLPMNVKRGCGRGKLFALVEFKF</sequence>
<evidence type="ECO:0000313" key="5">
    <source>
        <dbReference type="Proteomes" id="UP000054826"/>
    </source>
</evidence>
<keyword evidence="1" id="KW-0732">Signal</keyword>
<dbReference type="EMBL" id="JYDV01000005">
    <property type="protein sequence ID" value="KRZ44732.1"/>
    <property type="molecule type" value="Genomic_DNA"/>
</dbReference>
<name>A0A0V1KC22_TRIPS</name>
<dbReference type="AlphaFoldDB" id="A0A0V1KC22"/>
<proteinExistence type="predicted"/>
<dbReference type="EMBL" id="JYDS01000057">
    <property type="protein sequence ID" value="KRZ28454.1"/>
    <property type="molecule type" value="Genomic_DNA"/>
</dbReference>
<dbReference type="Proteomes" id="UP000054805">
    <property type="component" value="Unassembled WGS sequence"/>
</dbReference>
<evidence type="ECO:0000313" key="4">
    <source>
        <dbReference type="Proteomes" id="UP000054805"/>
    </source>
</evidence>
<accession>A0A0V1KC22</accession>
<reference evidence="4 5" key="1">
    <citation type="submission" date="2015-01" db="EMBL/GenBank/DDBJ databases">
        <title>Evolution of Trichinella species and genotypes.</title>
        <authorList>
            <person name="Korhonen P.K."/>
            <person name="Edoardo P."/>
            <person name="Giuseppe L.R."/>
            <person name="Gasser R.B."/>
        </authorList>
    </citation>
    <scope>NUCLEOTIDE SEQUENCE [LARGE SCALE GENOMIC DNA]</scope>
    <source>
        <strain evidence="3">ISS176</strain>
        <strain evidence="2">ISS588</strain>
    </source>
</reference>
<feature type="chain" id="PRO_5007438838" evidence="1">
    <location>
        <begin position="17"/>
        <end position="103"/>
    </location>
</feature>
<evidence type="ECO:0000256" key="1">
    <source>
        <dbReference type="SAM" id="SignalP"/>
    </source>
</evidence>
<dbReference type="Proteomes" id="UP000054826">
    <property type="component" value="Unassembled WGS sequence"/>
</dbReference>
<evidence type="ECO:0000313" key="3">
    <source>
        <dbReference type="EMBL" id="KRZ44732.1"/>
    </source>
</evidence>
<gene>
    <name evidence="2" type="ORF">T4B_530</name>
    <name evidence="3" type="ORF">T4C_3674</name>
</gene>
<evidence type="ECO:0000313" key="2">
    <source>
        <dbReference type="EMBL" id="KRZ28454.1"/>
    </source>
</evidence>
<keyword evidence="4" id="KW-1185">Reference proteome</keyword>